<organism evidence="1 2">
    <name type="scientific">Tyto alba</name>
    <name type="common">Barn owl</name>
    <dbReference type="NCBI Taxonomy" id="56313"/>
    <lineage>
        <taxon>Eukaryota</taxon>
        <taxon>Metazoa</taxon>
        <taxon>Chordata</taxon>
        <taxon>Craniata</taxon>
        <taxon>Vertebrata</taxon>
        <taxon>Euteleostomi</taxon>
        <taxon>Archelosauria</taxon>
        <taxon>Archosauria</taxon>
        <taxon>Dinosauria</taxon>
        <taxon>Saurischia</taxon>
        <taxon>Theropoda</taxon>
        <taxon>Coelurosauria</taxon>
        <taxon>Aves</taxon>
        <taxon>Neognathae</taxon>
        <taxon>Neoaves</taxon>
        <taxon>Telluraves</taxon>
        <taxon>Strigiformes</taxon>
        <taxon>Tytonidae</taxon>
        <taxon>Tyto</taxon>
    </lineage>
</organism>
<sequence>MMYKPALLPQPAWGDGDRVKSNLSSLFNCSKEQNSPTLLLYSNFSSRSIKVTKISYHVPKIITSLAPYLVTKYFPPLLLFQPCRDFPRRCQPGASYLKFSRALGGG</sequence>
<keyword evidence="2" id="KW-1185">Reference proteome</keyword>
<evidence type="ECO:0000313" key="2">
    <source>
        <dbReference type="Proteomes" id="UP000054190"/>
    </source>
</evidence>
<dbReference type="Proteomes" id="UP000054190">
    <property type="component" value="Unassembled WGS sequence"/>
</dbReference>
<name>A0A093EUL2_TYTAL</name>
<gene>
    <name evidence="1" type="ORF">N341_04877</name>
</gene>
<proteinExistence type="predicted"/>
<protein>
    <submittedName>
        <fullName evidence="1">Uncharacterized protein</fullName>
    </submittedName>
</protein>
<feature type="non-terminal residue" evidence="1">
    <location>
        <position position="106"/>
    </location>
</feature>
<evidence type="ECO:0000313" key="1">
    <source>
        <dbReference type="EMBL" id="KFV47900.1"/>
    </source>
</evidence>
<dbReference type="EMBL" id="KK380017">
    <property type="protein sequence ID" value="KFV47900.1"/>
    <property type="molecule type" value="Genomic_DNA"/>
</dbReference>
<accession>A0A093EUL2</accession>
<reference evidence="1 2" key="1">
    <citation type="submission" date="2014-04" db="EMBL/GenBank/DDBJ databases">
        <title>Genome evolution of avian class.</title>
        <authorList>
            <person name="Zhang G."/>
            <person name="Li C."/>
        </authorList>
    </citation>
    <scope>NUCLEOTIDE SEQUENCE [LARGE SCALE GENOMIC DNA]</scope>
    <source>
        <strain evidence="1">BGI_N341</strain>
    </source>
</reference>
<dbReference type="AlphaFoldDB" id="A0A093EUL2"/>